<dbReference type="GO" id="GO:0007018">
    <property type="term" value="P:microtubule-based movement"/>
    <property type="evidence" value="ECO:0007669"/>
    <property type="project" value="InterPro"/>
</dbReference>
<feature type="domain" description="Kinesin motor" evidence="3">
    <location>
        <begin position="175"/>
        <end position="647"/>
    </location>
</feature>
<feature type="region of interest" description="Disordered" evidence="2">
    <location>
        <begin position="339"/>
        <end position="362"/>
    </location>
</feature>
<feature type="region of interest" description="Disordered" evidence="2">
    <location>
        <begin position="687"/>
        <end position="736"/>
    </location>
</feature>
<feature type="binding site" evidence="1">
    <location>
        <begin position="291"/>
        <end position="298"/>
    </location>
    <ligand>
        <name>ATP</name>
        <dbReference type="ChEBI" id="CHEBI:30616"/>
    </ligand>
</feature>
<dbReference type="PROSITE" id="PS50067">
    <property type="entry name" value="KINESIN_MOTOR_2"/>
    <property type="match status" value="1"/>
</dbReference>
<name>A0A1X0NKR9_9TRYP</name>
<dbReference type="InterPro" id="IPR001752">
    <property type="entry name" value="Kinesin_motor_dom"/>
</dbReference>
<protein>
    <submittedName>
        <fullName evidence="4">Putative kinesin</fullName>
    </submittedName>
</protein>
<feature type="non-terminal residue" evidence="4">
    <location>
        <position position="1097"/>
    </location>
</feature>
<keyword evidence="1" id="KW-0505">Motor protein</keyword>
<dbReference type="InterPro" id="IPR027417">
    <property type="entry name" value="P-loop_NTPase"/>
</dbReference>
<feature type="region of interest" description="Disordered" evidence="2">
    <location>
        <begin position="965"/>
        <end position="1018"/>
    </location>
</feature>
<feature type="region of interest" description="Disordered" evidence="2">
    <location>
        <begin position="1041"/>
        <end position="1097"/>
    </location>
</feature>
<evidence type="ECO:0000313" key="4">
    <source>
        <dbReference type="EMBL" id="ORC85063.1"/>
    </source>
</evidence>
<evidence type="ECO:0000256" key="2">
    <source>
        <dbReference type="SAM" id="MobiDB-lite"/>
    </source>
</evidence>
<dbReference type="GO" id="GO:0008017">
    <property type="term" value="F:microtubule binding"/>
    <property type="evidence" value="ECO:0007669"/>
    <property type="project" value="InterPro"/>
</dbReference>
<feature type="compositionally biased region" description="Low complexity" evidence="2">
    <location>
        <begin position="37"/>
        <end position="51"/>
    </location>
</feature>
<dbReference type="InterPro" id="IPR027640">
    <property type="entry name" value="Kinesin-like_fam"/>
</dbReference>
<dbReference type="Proteomes" id="UP000192257">
    <property type="component" value="Unassembled WGS sequence"/>
</dbReference>
<feature type="compositionally biased region" description="Polar residues" evidence="2">
    <location>
        <begin position="1"/>
        <end position="26"/>
    </location>
</feature>
<dbReference type="GO" id="GO:0005874">
    <property type="term" value="C:microtubule"/>
    <property type="evidence" value="ECO:0007669"/>
    <property type="project" value="TreeGrafter"/>
</dbReference>
<feature type="compositionally biased region" description="Polar residues" evidence="2">
    <location>
        <begin position="996"/>
        <end position="1006"/>
    </location>
</feature>
<dbReference type="VEuPathDB" id="TriTrypDB:TM35_000381380"/>
<comment type="similarity">
    <text evidence="1">Belongs to the TRAFAC class myosin-kinesin ATPase superfamily. Kinesin family.</text>
</comment>
<feature type="compositionally biased region" description="Low complexity" evidence="2">
    <location>
        <begin position="689"/>
        <end position="710"/>
    </location>
</feature>
<feature type="region of interest" description="Disordered" evidence="2">
    <location>
        <begin position="1"/>
        <end position="71"/>
    </location>
</feature>
<evidence type="ECO:0000259" key="3">
    <source>
        <dbReference type="PROSITE" id="PS50067"/>
    </source>
</evidence>
<feature type="compositionally biased region" description="Acidic residues" evidence="2">
    <location>
        <begin position="340"/>
        <end position="361"/>
    </location>
</feature>
<dbReference type="AlphaFoldDB" id="A0A1X0NKR9"/>
<dbReference type="GO" id="GO:0005524">
    <property type="term" value="F:ATP binding"/>
    <property type="evidence" value="ECO:0007669"/>
    <property type="project" value="UniProtKB-UniRule"/>
</dbReference>
<dbReference type="GO" id="GO:0003777">
    <property type="term" value="F:microtubule motor activity"/>
    <property type="evidence" value="ECO:0007669"/>
    <property type="project" value="InterPro"/>
</dbReference>
<dbReference type="SMART" id="SM00129">
    <property type="entry name" value="KISc"/>
    <property type="match status" value="1"/>
</dbReference>
<dbReference type="GeneID" id="39989332"/>
<dbReference type="PANTHER" id="PTHR24115:SF1004">
    <property type="entry name" value="KINESIN-LIKE PROTEIN KIF15"/>
    <property type="match status" value="1"/>
</dbReference>
<dbReference type="SUPFAM" id="SSF52540">
    <property type="entry name" value="P-loop containing nucleoside triphosphate hydrolases"/>
    <property type="match status" value="1"/>
</dbReference>
<dbReference type="RefSeq" id="XP_028879129.1">
    <property type="nucleotide sequence ID" value="XM_029029552.1"/>
</dbReference>
<evidence type="ECO:0000256" key="1">
    <source>
        <dbReference type="PROSITE-ProRule" id="PRU00283"/>
    </source>
</evidence>
<dbReference type="GO" id="GO:0005871">
    <property type="term" value="C:kinesin complex"/>
    <property type="evidence" value="ECO:0007669"/>
    <property type="project" value="TreeGrafter"/>
</dbReference>
<dbReference type="Pfam" id="PF00225">
    <property type="entry name" value="Kinesin"/>
    <property type="match status" value="1"/>
</dbReference>
<keyword evidence="1" id="KW-0067">ATP-binding</keyword>
<keyword evidence="5" id="KW-1185">Reference proteome</keyword>
<dbReference type="Gene3D" id="3.40.850.10">
    <property type="entry name" value="Kinesin motor domain"/>
    <property type="match status" value="1"/>
</dbReference>
<feature type="region of interest" description="Disordered" evidence="2">
    <location>
        <begin position="230"/>
        <end position="249"/>
    </location>
</feature>
<dbReference type="PRINTS" id="PR00380">
    <property type="entry name" value="KINESINHEAVY"/>
</dbReference>
<dbReference type="PANTHER" id="PTHR24115">
    <property type="entry name" value="KINESIN-RELATED"/>
    <property type="match status" value="1"/>
</dbReference>
<sequence length="1097" mass="121812">MNIRMKSSTRSNSNITPMKSTGNINNSSSTIKKKKLSQSQSQSQQKPQELLQTRRPSESQQQPPPQLDSSEESLLFTDVVLRGVHHCSVRGDGGIPITPLKRLATDLQQELRENGSQSPRVETPVDIPHSLSFTASIMGPVPSMLREMAETPHVSFAPVPLEDSNNMDAVNNAGNISVVVRVRPRRSNNNNKPLCCNVIDPQQGIIEHITSSRQSPPLIDSVRFAASSYLPRESSKRANSESQSPESKKRTFTFDAILDEYASQRDTMACVGHKLLQCILQGYNGTILCYGQSGSGKTHTILGPGGEKNDIYLDGEHVGLLPRMLGELFLSLRKKYAGIEGEEEEEEEKKKEEEDDEDYMEGEGRESVKINDENWLWQVHISAVELYQEELRDLLFHTAPRSGSEYGGGTSSSSSSMITIKPTHRYSASIISDSRNSFSPLPSGRHSLSRPSHRPELHIRDVGTGVQVEGLSWHKVCDFNEAMRAVNIAVQQRQVASTALNARSSRSHLLFFVRVQQRDPTMMAKKEQHGGDYGWVQSLLTFVDLAGSERVAATGAEGLQLKEAQRINLSLTLLGNVIRKLSAAAAANIKREELGHIPFRDSKLTRLLRDSVGGNTITVLLCTILPDGKNATETLSTLNFAKDAKLIRNRPVVNRITTMAELQAKLLAAERRIASLEQEKGISERKYLEQQQKQKQQQEQSQQRQPSQSQHRQEGDERSSGNGLSDADPLICPMCSTHISSPKGPFFSQDHEMDMNSDEAAVRLDFYSSSSAAAAAHPDVFVSKDDEIKALRAKLMMMTNKLHQTQAELMRVQSRFLEERQKTSDEEDEKEEEKEKEKKENPEIPPAREKEKEKEQQAKEENEKQKQKQRKEEEEEEKEEKDPSLVGTVEASYLVDSEICSDDSPSLMGGWRHVRIPPTQTPTLRKGLTCVLFALVPWAERFVPSAWLRNTAAAAMVESLNAVTSLPLSSSSSAAAASQLKKKRKQEREKERSTQRHIFSSTNHSPLTADASIRSDGPHSSSSSSSSCSCCSCDCESNSNNNNNNSSSMSTTVSSSSNDENNNNNNHHHNNNNSRVSKDLPSVLGGSMDSTWTPSSN</sequence>
<proteinExistence type="inferred from homology"/>
<feature type="compositionally biased region" description="Low complexity" evidence="2">
    <location>
        <begin position="1041"/>
        <end position="1065"/>
    </location>
</feature>
<feature type="compositionally biased region" description="Polar residues" evidence="2">
    <location>
        <begin position="1088"/>
        <end position="1097"/>
    </location>
</feature>
<reference evidence="4 5" key="1">
    <citation type="submission" date="2017-03" db="EMBL/GenBank/DDBJ databases">
        <title>An alternative strategy for trypanosome survival in the mammalian bloodstream revealed through genome and transcriptome analysis of the ubiquitous bovine parasite Trypanosoma (Megatrypanum) theileri.</title>
        <authorList>
            <person name="Kelly S."/>
            <person name="Ivens A."/>
            <person name="Mott A."/>
            <person name="O'Neill E."/>
            <person name="Emms D."/>
            <person name="Macleod O."/>
            <person name="Voorheis P."/>
            <person name="Matthews J."/>
            <person name="Matthews K."/>
            <person name="Carrington M."/>
        </authorList>
    </citation>
    <scope>NUCLEOTIDE SEQUENCE [LARGE SCALE GENOMIC DNA]</scope>
    <source>
        <strain evidence="4">Edinburgh</strain>
    </source>
</reference>
<dbReference type="EMBL" id="NBCO01000038">
    <property type="protein sequence ID" value="ORC85063.1"/>
    <property type="molecule type" value="Genomic_DNA"/>
</dbReference>
<feature type="compositionally biased region" description="Basic and acidic residues" evidence="2">
    <location>
        <begin position="833"/>
        <end position="872"/>
    </location>
</feature>
<keyword evidence="1" id="KW-0547">Nucleotide-binding</keyword>
<dbReference type="OrthoDB" id="3176171at2759"/>
<gene>
    <name evidence="4" type="ORF">TM35_000381380</name>
</gene>
<comment type="caution">
    <text evidence="4">The sequence shown here is derived from an EMBL/GenBank/DDBJ whole genome shotgun (WGS) entry which is preliminary data.</text>
</comment>
<accession>A0A1X0NKR9</accession>
<evidence type="ECO:0000313" key="5">
    <source>
        <dbReference type="Proteomes" id="UP000192257"/>
    </source>
</evidence>
<feature type="region of interest" description="Disordered" evidence="2">
    <location>
        <begin position="818"/>
        <end position="888"/>
    </location>
</feature>
<feature type="compositionally biased region" description="Low complexity" evidence="2">
    <location>
        <begin position="969"/>
        <end position="978"/>
    </location>
</feature>
<dbReference type="InterPro" id="IPR036961">
    <property type="entry name" value="Kinesin_motor_dom_sf"/>
</dbReference>
<dbReference type="GO" id="GO:0016887">
    <property type="term" value="F:ATP hydrolysis activity"/>
    <property type="evidence" value="ECO:0007669"/>
    <property type="project" value="TreeGrafter"/>
</dbReference>
<organism evidence="4 5">
    <name type="scientific">Trypanosoma theileri</name>
    <dbReference type="NCBI Taxonomy" id="67003"/>
    <lineage>
        <taxon>Eukaryota</taxon>
        <taxon>Discoba</taxon>
        <taxon>Euglenozoa</taxon>
        <taxon>Kinetoplastea</taxon>
        <taxon>Metakinetoplastina</taxon>
        <taxon>Trypanosomatida</taxon>
        <taxon>Trypanosomatidae</taxon>
        <taxon>Trypanosoma</taxon>
    </lineage>
</organism>